<dbReference type="GO" id="GO:0004467">
    <property type="term" value="F:long-chain fatty acid-CoA ligase activity"/>
    <property type="evidence" value="ECO:0007669"/>
    <property type="project" value="TreeGrafter"/>
</dbReference>
<keyword evidence="1" id="KW-0547">Nucleotide-binding</keyword>
<dbReference type="OrthoDB" id="1700726at2759"/>
<sequence>MGQVQSLESPGICVPTNEPAKPGESRIYRNSHCFEENGGDFIATFRSQPESMTPIDIMRVCSVKYANWDCTGERHIYPDGTAGEYEWMSFKDFYESCLAMGRGLLSLGLKRGDKVGIYSSNSRYWQTIAFGAYSVGIIIVPVYDSLGADAAEYIINHSGLKVVFSSVYKFKNSVALLPKIPNVTHLVVMSNHLPNEPDVSQNANIQALTITEVLEKGKNSDFPNEFGRPDDVAILMYTSGSTGLPKGCLITHRNIVAGGAGLASVNASLLPGDTFMSFLPLAHIYALCVELIMLAQGCRVGYARGAVKDLVDDIRTLQPSVFIAVPRILNKVAEVMKSQIDALPRPMRAFVNWSFAHKIKQLKDNHGTSFILEGLVFAKFRLAMGGKLRCIISGGAPILPEIFEFFCAAVCPGIIQGYGMTELSSAIAVQEWPAWNPATVGPCVLSCEFKLIPVEGTDYDPTAEEEPAGELLIRGPGVFKGYYNRPDLEDKTFVEGGWFPTGDVVKLTKEKHLQIIDRAKQLVKLSQGEYLSMSTLNEVYAMADVLSFIYVYASPMYDQPIAVCVPKQEKIKEWEAEGVKDVTTDLKVRKEILDSLNKVFVERKLRGFERIRYIIIDTYEPTIENGLLTPSMKPQYAALRKKYEPQLMELYQLIAEKKITSDE</sequence>
<dbReference type="InterPro" id="IPR020845">
    <property type="entry name" value="AMP-binding_CS"/>
</dbReference>
<organism evidence="4 5">
    <name type="scientific">Tritrichomonas foetus</name>
    <dbReference type="NCBI Taxonomy" id="1144522"/>
    <lineage>
        <taxon>Eukaryota</taxon>
        <taxon>Metamonada</taxon>
        <taxon>Parabasalia</taxon>
        <taxon>Tritrichomonadida</taxon>
        <taxon>Tritrichomonadidae</taxon>
        <taxon>Tritrichomonas</taxon>
    </lineage>
</organism>
<dbReference type="InterPro" id="IPR042099">
    <property type="entry name" value="ANL_N_sf"/>
</dbReference>
<evidence type="ECO:0000259" key="3">
    <source>
        <dbReference type="Pfam" id="PF00501"/>
    </source>
</evidence>
<feature type="domain" description="AMP-dependent synthetase/ligase" evidence="3">
    <location>
        <begin position="79"/>
        <end position="483"/>
    </location>
</feature>
<gene>
    <name evidence="4" type="primary">LACS7</name>
    <name evidence="4" type="ORF">TRFO_17001</name>
</gene>
<dbReference type="GO" id="GO:0016020">
    <property type="term" value="C:membrane"/>
    <property type="evidence" value="ECO:0007669"/>
    <property type="project" value="TreeGrafter"/>
</dbReference>
<name>A0A1J4KT35_9EUKA</name>
<dbReference type="GO" id="GO:0005524">
    <property type="term" value="F:ATP binding"/>
    <property type="evidence" value="ECO:0007669"/>
    <property type="project" value="UniProtKB-KW"/>
</dbReference>
<proteinExistence type="predicted"/>
<dbReference type="PANTHER" id="PTHR43272">
    <property type="entry name" value="LONG-CHAIN-FATTY-ACID--COA LIGASE"/>
    <property type="match status" value="1"/>
</dbReference>
<dbReference type="Gene3D" id="3.40.50.12780">
    <property type="entry name" value="N-terminal domain of ligase-like"/>
    <property type="match status" value="1"/>
</dbReference>
<dbReference type="GeneID" id="94834025"/>
<dbReference type="Proteomes" id="UP000179807">
    <property type="component" value="Unassembled WGS sequence"/>
</dbReference>
<evidence type="ECO:0000256" key="2">
    <source>
        <dbReference type="ARBA" id="ARBA00022840"/>
    </source>
</evidence>
<keyword evidence="5" id="KW-1185">Reference proteome</keyword>
<dbReference type="PROSITE" id="PS00455">
    <property type="entry name" value="AMP_BINDING"/>
    <property type="match status" value="1"/>
</dbReference>
<dbReference type="VEuPathDB" id="TrichDB:TRFO_17001"/>
<keyword evidence="2" id="KW-0067">ATP-binding</keyword>
<reference evidence="4" key="1">
    <citation type="submission" date="2016-10" db="EMBL/GenBank/DDBJ databases">
        <authorList>
            <person name="Benchimol M."/>
            <person name="Almeida L.G."/>
            <person name="Vasconcelos A.T."/>
            <person name="Perreira-Neves A."/>
            <person name="Rosa I.A."/>
            <person name="Tasca T."/>
            <person name="Bogo M.R."/>
            <person name="de Souza W."/>
        </authorList>
    </citation>
    <scope>NUCLEOTIDE SEQUENCE [LARGE SCALE GENOMIC DNA]</scope>
    <source>
        <strain evidence="4">K</strain>
    </source>
</reference>
<dbReference type="SUPFAM" id="SSF56801">
    <property type="entry name" value="Acetyl-CoA synthetase-like"/>
    <property type="match status" value="1"/>
</dbReference>
<dbReference type="PANTHER" id="PTHR43272:SF33">
    <property type="entry name" value="AMP-BINDING DOMAIN-CONTAINING PROTEIN-RELATED"/>
    <property type="match status" value="1"/>
</dbReference>
<dbReference type="EMBL" id="MLAK01000551">
    <property type="protein sequence ID" value="OHT12948.1"/>
    <property type="molecule type" value="Genomic_DNA"/>
</dbReference>
<evidence type="ECO:0000313" key="4">
    <source>
        <dbReference type="EMBL" id="OHT12948.1"/>
    </source>
</evidence>
<dbReference type="Pfam" id="PF00501">
    <property type="entry name" value="AMP-binding"/>
    <property type="match status" value="1"/>
</dbReference>
<evidence type="ECO:0000256" key="1">
    <source>
        <dbReference type="ARBA" id="ARBA00022741"/>
    </source>
</evidence>
<evidence type="ECO:0000313" key="5">
    <source>
        <dbReference type="Proteomes" id="UP000179807"/>
    </source>
</evidence>
<dbReference type="RefSeq" id="XP_068366084.1">
    <property type="nucleotide sequence ID" value="XM_068499321.1"/>
</dbReference>
<comment type="caution">
    <text evidence="4">The sequence shown here is derived from an EMBL/GenBank/DDBJ whole genome shotgun (WGS) entry which is preliminary data.</text>
</comment>
<protein>
    <submittedName>
        <fullName evidence="4">Long chain acyl-CoA synthetase 7, peroxisomal</fullName>
    </submittedName>
</protein>
<dbReference type="InterPro" id="IPR000873">
    <property type="entry name" value="AMP-dep_synth/lig_dom"/>
</dbReference>
<dbReference type="GO" id="GO:0005783">
    <property type="term" value="C:endoplasmic reticulum"/>
    <property type="evidence" value="ECO:0007669"/>
    <property type="project" value="TreeGrafter"/>
</dbReference>
<dbReference type="AlphaFoldDB" id="A0A1J4KT35"/>
<accession>A0A1J4KT35</accession>